<feature type="domain" description="HTH araC/xylS-type" evidence="4">
    <location>
        <begin position="76"/>
        <end position="178"/>
    </location>
</feature>
<evidence type="ECO:0000256" key="3">
    <source>
        <dbReference type="ARBA" id="ARBA00023163"/>
    </source>
</evidence>
<dbReference type="AlphaFoldDB" id="A0A2I0R1H8"/>
<protein>
    <recommendedName>
        <fullName evidence="4">HTH araC/xylS-type domain-containing protein</fullName>
    </recommendedName>
</protein>
<dbReference type="Pfam" id="PF12833">
    <property type="entry name" value="HTH_18"/>
    <property type="match status" value="1"/>
</dbReference>
<sequence>MDVITKEFNVKGMLCSRCLKVLSIEFKEIDVKIIDISLGKIVLRYNPKKVSNSKIEEIIKNNEFEIIGNSEDILAEEVKRIIIEYVWSSDLQLKLSEYITKRIDLNYDSLSKLFSKTFNKTIRQYSILLKVERAKELIENDELNFSDIAYKLGYQNSSALSRQFKNVTGINLSEYKNHEKSKRIPIDKI</sequence>
<dbReference type="PROSITE" id="PS00041">
    <property type="entry name" value="HTH_ARAC_FAMILY_1"/>
    <property type="match status" value="1"/>
</dbReference>
<comment type="caution">
    <text evidence="5">The sequence shown here is derived from an EMBL/GenBank/DDBJ whole genome shotgun (WGS) entry which is preliminary data.</text>
</comment>
<gene>
    <name evidence="5" type="ORF">CW751_10235</name>
</gene>
<evidence type="ECO:0000256" key="2">
    <source>
        <dbReference type="ARBA" id="ARBA00023125"/>
    </source>
</evidence>
<accession>A0A2I0R1H8</accession>
<dbReference type="InterPro" id="IPR018062">
    <property type="entry name" value="HTH_AraC-typ_CS"/>
</dbReference>
<keyword evidence="3" id="KW-0804">Transcription</keyword>
<dbReference type="GO" id="GO:0043565">
    <property type="term" value="F:sequence-specific DNA binding"/>
    <property type="evidence" value="ECO:0007669"/>
    <property type="project" value="InterPro"/>
</dbReference>
<dbReference type="PROSITE" id="PS01124">
    <property type="entry name" value="HTH_ARAC_FAMILY_2"/>
    <property type="match status" value="1"/>
</dbReference>
<dbReference type="Gene3D" id="1.10.10.60">
    <property type="entry name" value="Homeodomain-like"/>
    <property type="match status" value="1"/>
</dbReference>
<dbReference type="PANTHER" id="PTHR43280:SF2">
    <property type="entry name" value="HTH-TYPE TRANSCRIPTIONAL REGULATOR EXSA"/>
    <property type="match status" value="1"/>
</dbReference>
<dbReference type="SUPFAM" id="SSF46689">
    <property type="entry name" value="Homeodomain-like"/>
    <property type="match status" value="1"/>
</dbReference>
<evidence type="ECO:0000256" key="1">
    <source>
        <dbReference type="ARBA" id="ARBA00023015"/>
    </source>
</evidence>
<keyword evidence="2" id="KW-0238">DNA-binding</keyword>
<dbReference type="EMBL" id="PJNI01000010">
    <property type="protein sequence ID" value="PKR80434.1"/>
    <property type="molecule type" value="Genomic_DNA"/>
</dbReference>
<proteinExistence type="predicted"/>
<dbReference type="InterPro" id="IPR009057">
    <property type="entry name" value="Homeodomain-like_sf"/>
</dbReference>
<evidence type="ECO:0000313" key="5">
    <source>
        <dbReference type="EMBL" id="PKR80434.1"/>
    </source>
</evidence>
<dbReference type="RefSeq" id="WP_101334906.1">
    <property type="nucleotide sequence ID" value="NZ_PJNI01000010.1"/>
</dbReference>
<dbReference type="SMART" id="SM00342">
    <property type="entry name" value="HTH_ARAC"/>
    <property type="match status" value="1"/>
</dbReference>
<keyword evidence="1" id="KW-0805">Transcription regulation</keyword>
<dbReference type="Proteomes" id="UP000236654">
    <property type="component" value="Unassembled WGS sequence"/>
</dbReference>
<organism evidence="5 6">
    <name type="scientific">Brumimicrobium salinarum</name>
    <dbReference type="NCBI Taxonomy" id="2058658"/>
    <lineage>
        <taxon>Bacteria</taxon>
        <taxon>Pseudomonadati</taxon>
        <taxon>Bacteroidota</taxon>
        <taxon>Flavobacteriia</taxon>
        <taxon>Flavobacteriales</taxon>
        <taxon>Crocinitomicaceae</taxon>
        <taxon>Brumimicrobium</taxon>
    </lineage>
</organism>
<dbReference type="InterPro" id="IPR036163">
    <property type="entry name" value="HMA_dom_sf"/>
</dbReference>
<name>A0A2I0R1H8_9FLAO</name>
<keyword evidence="6" id="KW-1185">Reference proteome</keyword>
<dbReference type="PANTHER" id="PTHR43280">
    <property type="entry name" value="ARAC-FAMILY TRANSCRIPTIONAL REGULATOR"/>
    <property type="match status" value="1"/>
</dbReference>
<reference evidence="5 6" key="1">
    <citation type="submission" date="2017-12" db="EMBL/GenBank/DDBJ databases">
        <title>The draft genome sequence of Brumimicrobium saltpan LHR20.</title>
        <authorList>
            <person name="Do Z.-J."/>
            <person name="Luo H.-R."/>
        </authorList>
    </citation>
    <scope>NUCLEOTIDE SEQUENCE [LARGE SCALE GENOMIC DNA]</scope>
    <source>
        <strain evidence="5 6">LHR20</strain>
    </source>
</reference>
<dbReference type="GO" id="GO:0003700">
    <property type="term" value="F:DNA-binding transcription factor activity"/>
    <property type="evidence" value="ECO:0007669"/>
    <property type="project" value="InterPro"/>
</dbReference>
<evidence type="ECO:0000313" key="6">
    <source>
        <dbReference type="Proteomes" id="UP000236654"/>
    </source>
</evidence>
<evidence type="ECO:0000259" key="4">
    <source>
        <dbReference type="PROSITE" id="PS01124"/>
    </source>
</evidence>
<dbReference type="SUPFAM" id="SSF55008">
    <property type="entry name" value="HMA, heavy metal-associated domain"/>
    <property type="match status" value="1"/>
</dbReference>
<dbReference type="GO" id="GO:0046872">
    <property type="term" value="F:metal ion binding"/>
    <property type="evidence" value="ECO:0007669"/>
    <property type="project" value="InterPro"/>
</dbReference>
<dbReference type="InterPro" id="IPR018060">
    <property type="entry name" value="HTH_AraC"/>
</dbReference>